<dbReference type="RefSeq" id="WP_147103180.1">
    <property type="nucleotide sequence ID" value="NZ_BJVJ01000007.1"/>
</dbReference>
<reference evidence="3 4" key="1">
    <citation type="submission" date="2019-07" db="EMBL/GenBank/DDBJ databases">
        <title>Whole genome shotgun sequence of Pseudonocardia sulfidoxydans NBRC 16205.</title>
        <authorList>
            <person name="Hosoyama A."/>
            <person name="Uohara A."/>
            <person name="Ohji S."/>
            <person name="Ichikawa N."/>
        </authorList>
    </citation>
    <scope>NUCLEOTIDE SEQUENCE [LARGE SCALE GENOMIC DNA]</scope>
    <source>
        <strain evidence="3 4">NBRC 16205</strain>
    </source>
</reference>
<dbReference type="Proteomes" id="UP000321685">
    <property type="component" value="Unassembled WGS sequence"/>
</dbReference>
<dbReference type="OrthoDB" id="9806388at2"/>
<gene>
    <name evidence="3" type="ORF">PSU4_11830</name>
</gene>
<dbReference type="InterPro" id="IPR001714">
    <property type="entry name" value="Pept_M24_MAP"/>
</dbReference>
<organism evidence="3 4">
    <name type="scientific">Pseudonocardia sulfidoxydans NBRC 16205</name>
    <dbReference type="NCBI Taxonomy" id="1223511"/>
    <lineage>
        <taxon>Bacteria</taxon>
        <taxon>Bacillati</taxon>
        <taxon>Actinomycetota</taxon>
        <taxon>Actinomycetes</taxon>
        <taxon>Pseudonocardiales</taxon>
        <taxon>Pseudonocardiaceae</taxon>
        <taxon>Pseudonocardia</taxon>
    </lineage>
</organism>
<dbReference type="EMBL" id="BJVJ01000007">
    <property type="protein sequence ID" value="GEL22229.1"/>
    <property type="molecule type" value="Genomic_DNA"/>
</dbReference>
<evidence type="ECO:0000313" key="3">
    <source>
        <dbReference type="EMBL" id="GEL22229.1"/>
    </source>
</evidence>
<dbReference type="PRINTS" id="PR00599">
    <property type="entry name" value="MAPEPTIDASE"/>
</dbReference>
<protein>
    <submittedName>
        <fullName evidence="3">Peptidase</fullName>
    </submittedName>
</protein>
<dbReference type="PANTHER" id="PTHR46112:SF3">
    <property type="entry name" value="AMINOPEPTIDASE YPDF"/>
    <property type="match status" value="1"/>
</dbReference>
<feature type="domain" description="Creatinase N-terminal" evidence="2">
    <location>
        <begin position="21"/>
        <end position="164"/>
    </location>
</feature>
<dbReference type="AlphaFoldDB" id="A0A511DBP7"/>
<dbReference type="Gene3D" id="3.90.230.10">
    <property type="entry name" value="Creatinase/methionine aminopeptidase superfamily"/>
    <property type="match status" value="1"/>
</dbReference>
<dbReference type="SUPFAM" id="SSF55920">
    <property type="entry name" value="Creatinase/aminopeptidase"/>
    <property type="match status" value="1"/>
</dbReference>
<comment type="caution">
    <text evidence="3">The sequence shown here is derived from an EMBL/GenBank/DDBJ whole genome shotgun (WGS) entry which is preliminary data.</text>
</comment>
<dbReference type="SUPFAM" id="SSF53092">
    <property type="entry name" value="Creatinase/prolidase N-terminal domain"/>
    <property type="match status" value="1"/>
</dbReference>
<dbReference type="GO" id="GO:0008235">
    <property type="term" value="F:metalloexopeptidase activity"/>
    <property type="evidence" value="ECO:0007669"/>
    <property type="project" value="UniProtKB-ARBA"/>
</dbReference>
<evidence type="ECO:0000259" key="1">
    <source>
        <dbReference type="Pfam" id="PF00557"/>
    </source>
</evidence>
<accession>A0A511DBP7</accession>
<keyword evidence="4" id="KW-1185">Reference proteome</keyword>
<dbReference type="InterPro" id="IPR000994">
    <property type="entry name" value="Pept_M24"/>
</dbReference>
<feature type="domain" description="Peptidase M24" evidence="1">
    <location>
        <begin position="174"/>
        <end position="377"/>
    </location>
</feature>
<dbReference type="GO" id="GO:0004177">
    <property type="term" value="F:aminopeptidase activity"/>
    <property type="evidence" value="ECO:0007669"/>
    <property type="project" value="UniProtKB-ARBA"/>
</dbReference>
<dbReference type="Pfam" id="PF01321">
    <property type="entry name" value="Creatinase_N"/>
    <property type="match status" value="1"/>
</dbReference>
<dbReference type="Pfam" id="PF00557">
    <property type="entry name" value="Peptidase_M24"/>
    <property type="match status" value="1"/>
</dbReference>
<dbReference type="InterPro" id="IPR050659">
    <property type="entry name" value="Peptidase_M24B"/>
</dbReference>
<evidence type="ECO:0000313" key="4">
    <source>
        <dbReference type="Proteomes" id="UP000321685"/>
    </source>
</evidence>
<sequence length="396" mass="43093">MPAAAPAPPAPAVAPAFDHRQLDELMERAGLDALLATSKHNVQYLLGGHRYFFFDYMDAIGISRYLPVVVYVRGRPEATAYIGNATEDWQLENRPLWVSDVELSSWGAVDAIDRALAHLRRVHPGAVTVGIEPSFLPADAYLRLSREPGVTVGDAYLALERLRARKTPEELALVEQASEAIVESMVAVFRSHGPGTTKNELVEALRREQTDRGLIFEYCLASMGTSFNRGVSEQAWRRGEVLCLDSGGNLGGYIGDVARMAVLGEPDGELQDLLGYIEEAQQAARRPIRPGARGEEIFAAADEVVRRSEFAGSTFFVAHGMGLVSHEAPRLTASGPVPYPNDHGDLPLEPGMVLSIETTLLHPTRGFIKLEDTVVVSDGAYRAFGDGARDWSVVDG</sequence>
<dbReference type="PANTHER" id="PTHR46112">
    <property type="entry name" value="AMINOPEPTIDASE"/>
    <property type="match status" value="1"/>
</dbReference>
<proteinExistence type="predicted"/>
<dbReference type="CDD" id="cd01066">
    <property type="entry name" value="APP_MetAP"/>
    <property type="match status" value="1"/>
</dbReference>
<dbReference type="Gene3D" id="3.40.350.10">
    <property type="entry name" value="Creatinase/prolidase N-terminal domain"/>
    <property type="match status" value="1"/>
</dbReference>
<dbReference type="InterPro" id="IPR036005">
    <property type="entry name" value="Creatinase/aminopeptidase-like"/>
</dbReference>
<evidence type="ECO:0000259" key="2">
    <source>
        <dbReference type="Pfam" id="PF01321"/>
    </source>
</evidence>
<name>A0A511DBP7_9PSEU</name>
<dbReference type="InterPro" id="IPR000587">
    <property type="entry name" value="Creatinase_N"/>
</dbReference>
<dbReference type="InterPro" id="IPR029149">
    <property type="entry name" value="Creatin/AminoP/Spt16_N"/>
</dbReference>